<gene>
    <name evidence="2" type="ORF">GALL_218100</name>
</gene>
<keyword evidence="1" id="KW-0472">Membrane</keyword>
<proteinExistence type="predicted"/>
<evidence type="ECO:0000256" key="1">
    <source>
        <dbReference type="SAM" id="Phobius"/>
    </source>
</evidence>
<organism evidence="2">
    <name type="scientific">mine drainage metagenome</name>
    <dbReference type="NCBI Taxonomy" id="410659"/>
    <lineage>
        <taxon>unclassified sequences</taxon>
        <taxon>metagenomes</taxon>
        <taxon>ecological metagenomes</taxon>
    </lineage>
</organism>
<reference evidence="2" key="1">
    <citation type="submission" date="2016-10" db="EMBL/GenBank/DDBJ databases">
        <title>Sequence of Gallionella enrichment culture.</title>
        <authorList>
            <person name="Poehlein A."/>
            <person name="Muehling M."/>
            <person name="Daniel R."/>
        </authorList>
    </citation>
    <scope>NUCLEOTIDE SEQUENCE</scope>
</reference>
<sequence>MAPDRRLLRHRQGGLSYVEALIAVVIFAVCLVPAVDALRDGLSAADALRPQAVNQQRLEARLEEVLANRFATLDDAAMAAGNSPSAIAAAYSDAAGGTDRLLVTLYRYDGSGLTGSDSGLLWVRVAIEGSSLSLDTLRTRW</sequence>
<dbReference type="AlphaFoldDB" id="A0A1J5S7B4"/>
<name>A0A1J5S7B4_9ZZZZ</name>
<keyword evidence="1" id="KW-1133">Transmembrane helix</keyword>
<accession>A0A1J5S7B4</accession>
<dbReference type="EMBL" id="MLJW01000153">
    <property type="protein sequence ID" value="OIQ96181.1"/>
    <property type="molecule type" value="Genomic_DNA"/>
</dbReference>
<keyword evidence="1" id="KW-0812">Transmembrane</keyword>
<feature type="transmembrane region" description="Helical" evidence="1">
    <location>
        <begin position="15"/>
        <end position="35"/>
    </location>
</feature>
<comment type="caution">
    <text evidence="2">The sequence shown here is derived from an EMBL/GenBank/DDBJ whole genome shotgun (WGS) entry which is preliminary data.</text>
</comment>
<protein>
    <submittedName>
        <fullName evidence="2">Uncharacterized protein</fullName>
    </submittedName>
</protein>
<evidence type="ECO:0000313" key="2">
    <source>
        <dbReference type="EMBL" id="OIQ96181.1"/>
    </source>
</evidence>